<protein>
    <submittedName>
        <fullName evidence="2">Uncharacterized protein</fullName>
    </submittedName>
</protein>
<keyword evidence="1" id="KW-0732">Signal</keyword>
<organism evidence="2 3">
    <name type="scientific">Listeria monocytogenes</name>
    <dbReference type="NCBI Taxonomy" id="1639"/>
    <lineage>
        <taxon>Bacteria</taxon>
        <taxon>Bacillati</taxon>
        <taxon>Bacillota</taxon>
        <taxon>Bacilli</taxon>
        <taxon>Bacillales</taxon>
        <taxon>Listeriaceae</taxon>
        <taxon>Listeria</taxon>
    </lineage>
</organism>
<evidence type="ECO:0000313" key="2">
    <source>
        <dbReference type="EMBL" id="EAG9353438.1"/>
    </source>
</evidence>
<feature type="chain" id="PRO_5044088488" evidence="1">
    <location>
        <begin position="30"/>
        <end position="129"/>
    </location>
</feature>
<feature type="signal peptide" evidence="1">
    <location>
        <begin position="1"/>
        <end position="29"/>
    </location>
</feature>
<dbReference type="EMBL" id="AABEKN010000002">
    <property type="protein sequence ID" value="EAG9353438.1"/>
    <property type="molecule type" value="Genomic_DNA"/>
</dbReference>
<dbReference type="RefSeq" id="WP_031695283.1">
    <property type="nucleotide sequence ID" value="NZ_CP090057.1"/>
</dbReference>
<gene>
    <name evidence="2" type="ORF">CW895_06325</name>
</gene>
<name>A0A461SS44_LISMN</name>
<proteinExistence type="predicted"/>
<dbReference type="AlphaFoldDB" id="A0A461SS44"/>
<accession>A0A461SS44</accession>
<evidence type="ECO:0000313" key="3">
    <source>
        <dbReference type="Proteomes" id="UP000524387"/>
    </source>
</evidence>
<sequence>MKQKKFIIMFLAALLMFTVITISPSPASAFIPCSQGGKHSMRGNGLGYVKNIKTGKYPIHRKQAYRCVKCSMVIVSVNNVYAKAKSLGKYQSGTGPDATVQVILQRNNNLYNNTSLTKDPFTQGMVFYR</sequence>
<dbReference type="Proteomes" id="UP000524387">
    <property type="component" value="Unassembled WGS sequence"/>
</dbReference>
<comment type="caution">
    <text evidence="2">The sequence shown here is derived from an EMBL/GenBank/DDBJ whole genome shotgun (WGS) entry which is preliminary data.</text>
</comment>
<reference evidence="2 3" key="1">
    <citation type="submission" date="2019-04" db="EMBL/GenBank/DDBJ databases">
        <authorList>
            <consortium name="GenomeTrakr network: Whole genome sequencing for foodborne pathogen traceback"/>
        </authorList>
    </citation>
    <scope>NUCLEOTIDE SEQUENCE [LARGE SCALE GENOMIC DNA]</scope>
    <source>
        <strain evidence="2 3">CFSAN072502</strain>
    </source>
</reference>
<evidence type="ECO:0000256" key="1">
    <source>
        <dbReference type="SAM" id="SignalP"/>
    </source>
</evidence>